<keyword evidence="1" id="KW-0732">Signal</keyword>
<dbReference type="RefSeq" id="WP_188818808.1">
    <property type="nucleotide sequence ID" value="NZ_BMLK01000005.1"/>
</dbReference>
<organism evidence="2 3">
    <name type="scientific">Novosphingobium indicum</name>
    <dbReference type="NCBI Taxonomy" id="462949"/>
    <lineage>
        <taxon>Bacteria</taxon>
        <taxon>Pseudomonadati</taxon>
        <taxon>Pseudomonadota</taxon>
        <taxon>Alphaproteobacteria</taxon>
        <taxon>Sphingomonadales</taxon>
        <taxon>Sphingomonadaceae</taxon>
        <taxon>Novosphingobium</taxon>
    </lineage>
</organism>
<dbReference type="Proteomes" id="UP000605099">
    <property type="component" value="Unassembled WGS sequence"/>
</dbReference>
<evidence type="ECO:0000313" key="2">
    <source>
        <dbReference type="EMBL" id="GGN45743.1"/>
    </source>
</evidence>
<accession>A0ABQ2JHB1</accession>
<protein>
    <submittedName>
        <fullName evidence="2">Uncharacterized protein</fullName>
    </submittedName>
</protein>
<reference evidence="3" key="1">
    <citation type="journal article" date="2019" name="Int. J. Syst. Evol. Microbiol.">
        <title>The Global Catalogue of Microorganisms (GCM) 10K type strain sequencing project: providing services to taxonomists for standard genome sequencing and annotation.</title>
        <authorList>
            <consortium name="The Broad Institute Genomics Platform"/>
            <consortium name="The Broad Institute Genome Sequencing Center for Infectious Disease"/>
            <person name="Wu L."/>
            <person name="Ma J."/>
        </authorList>
    </citation>
    <scope>NUCLEOTIDE SEQUENCE [LARGE SCALE GENOMIC DNA]</scope>
    <source>
        <strain evidence="3">CGMCC 1.6784</strain>
    </source>
</reference>
<evidence type="ECO:0000256" key="1">
    <source>
        <dbReference type="SAM" id="SignalP"/>
    </source>
</evidence>
<gene>
    <name evidence="2" type="ORF">GCM10011349_12120</name>
</gene>
<sequence>MQNILIGAAVAALSLGLGAAPAFAQQTESASGGRYEWRTVPQAGPRSAVPVSRKRVWVADRTQGTNCDCDMMKMSADECMKSMHDRKAAPSAG</sequence>
<dbReference type="EMBL" id="BMLK01000005">
    <property type="protein sequence ID" value="GGN45743.1"/>
    <property type="molecule type" value="Genomic_DNA"/>
</dbReference>
<feature type="chain" id="PRO_5046612889" evidence="1">
    <location>
        <begin position="25"/>
        <end position="93"/>
    </location>
</feature>
<evidence type="ECO:0000313" key="3">
    <source>
        <dbReference type="Proteomes" id="UP000605099"/>
    </source>
</evidence>
<proteinExistence type="predicted"/>
<name>A0ABQ2JHB1_9SPHN</name>
<comment type="caution">
    <text evidence="2">The sequence shown here is derived from an EMBL/GenBank/DDBJ whole genome shotgun (WGS) entry which is preliminary data.</text>
</comment>
<keyword evidence="3" id="KW-1185">Reference proteome</keyword>
<feature type="signal peptide" evidence="1">
    <location>
        <begin position="1"/>
        <end position="24"/>
    </location>
</feature>